<dbReference type="GO" id="GO:0090543">
    <property type="term" value="C:Flemming body"/>
    <property type="evidence" value="ECO:0007669"/>
    <property type="project" value="UniProtKB-SubCell"/>
</dbReference>
<dbReference type="STRING" id="144197.ENSSPAP00000022375"/>
<feature type="compositionally biased region" description="Low complexity" evidence="4">
    <location>
        <begin position="727"/>
        <end position="736"/>
    </location>
</feature>
<feature type="domain" description="BRO1" evidence="5">
    <location>
        <begin position="3"/>
        <end position="391"/>
    </location>
</feature>
<feature type="region of interest" description="Disordered" evidence="4">
    <location>
        <begin position="794"/>
        <end position="829"/>
    </location>
</feature>
<dbReference type="Ensembl" id="ENSSPAT00000022729.1">
    <property type="protein sequence ID" value="ENSSPAP00000022375.1"/>
    <property type="gene ID" value="ENSSPAG00000016883.1"/>
</dbReference>
<reference evidence="6" key="1">
    <citation type="submission" date="2023-09" db="UniProtKB">
        <authorList>
            <consortium name="Ensembl"/>
        </authorList>
    </citation>
    <scope>IDENTIFICATION</scope>
</reference>
<dbReference type="PANTHER" id="PTHR23030:SF39">
    <property type="entry name" value="PROGRAMMED CELL DEATH 6-INTERACTING PROTEIN"/>
    <property type="match status" value="1"/>
</dbReference>
<evidence type="ECO:0000256" key="1">
    <source>
        <dbReference type="ARBA" id="ARBA00004476"/>
    </source>
</evidence>
<dbReference type="Ensembl" id="ENSSPAT00000000179.1">
    <property type="protein sequence ID" value="ENSSPAP00000000174.1"/>
    <property type="gene ID" value="ENSSPAG00000000104.1"/>
</dbReference>
<evidence type="ECO:0000256" key="3">
    <source>
        <dbReference type="SAM" id="Coils"/>
    </source>
</evidence>
<dbReference type="SMART" id="SM01041">
    <property type="entry name" value="BRO1"/>
    <property type="match status" value="1"/>
</dbReference>
<organism evidence="6">
    <name type="scientific">Stegastes partitus</name>
    <name type="common">bicolor damselfish</name>
    <dbReference type="NCBI Taxonomy" id="144197"/>
    <lineage>
        <taxon>Eukaryota</taxon>
        <taxon>Metazoa</taxon>
        <taxon>Chordata</taxon>
        <taxon>Craniata</taxon>
        <taxon>Vertebrata</taxon>
        <taxon>Euteleostomi</taxon>
        <taxon>Actinopterygii</taxon>
        <taxon>Neopterygii</taxon>
        <taxon>Teleostei</taxon>
        <taxon>Neoteleostei</taxon>
        <taxon>Acanthomorphata</taxon>
        <taxon>Ovalentaria</taxon>
        <taxon>Pomacentridae</taxon>
        <taxon>Stegastes</taxon>
    </lineage>
</organism>
<dbReference type="AlphaFoldDB" id="A0A3B5AND0"/>
<evidence type="ECO:0000256" key="2">
    <source>
        <dbReference type="ARBA" id="ARBA00074846"/>
    </source>
</evidence>
<feature type="region of interest" description="Disordered" evidence="4">
    <location>
        <begin position="670"/>
        <end position="768"/>
    </location>
</feature>
<name>A0A3B5AND0_9TELE</name>
<evidence type="ECO:0000259" key="5">
    <source>
        <dbReference type="PROSITE" id="PS51180"/>
    </source>
</evidence>
<dbReference type="Pfam" id="PF03097">
    <property type="entry name" value="BRO1"/>
    <property type="match status" value="1"/>
</dbReference>
<dbReference type="Gene3D" id="1.20.140.50">
    <property type="entry name" value="alix/aip1 like domains"/>
    <property type="match status" value="2"/>
</dbReference>
<feature type="compositionally biased region" description="Pro residues" evidence="4">
    <location>
        <begin position="804"/>
        <end position="822"/>
    </location>
</feature>
<keyword evidence="3" id="KW-0175">Coiled coil</keyword>
<feature type="compositionally biased region" description="Low complexity" evidence="4">
    <location>
        <begin position="684"/>
        <end position="698"/>
    </location>
</feature>
<dbReference type="InterPro" id="IPR025304">
    <property type="entry name" value="ALIX_V_dom"/>
</dbReference>
<feature type="compositionally biased region" description="Pro residues" evidence="4">
    <location>
        <begin position="709"/>
        <end position="726"/>
    </location>
</feature>
<feature type="compositionally biased region" description="Pro residues" evidence="4">
    <location>
        <begin position="737"/>
        <end position="753"/>
    </location>
</feature>
<dbReference type="PROSITE" id="PS51180">
    <property type="entry name" value="BRO1"/>
    <property type="match status" value="1"/>
</dbReference>
<dbReference type="GO" id="GO:0005768">
    <property type="term" value="C:endosome"/>
    <property type="evidence" value="ECO:0007669"/>
    <property type="project" value="TreeGrafter"/>
</dbReference>
<dbReference type="GeneTree" id="ENSGT00940000163083"/>
<evidence type="ECO:0000256" key="4">
    <source>
        <dbReference type="SAM" id="MobiDB-lite"/>
    </source>
</evidence>
<dbReference type="GO" id="GO:0000281">
    <property type="term" value="P:mitotic cytokinesis"/>
    <property type="evidence" value="ECO:0007669"/>
    <property type="project" value="TreeGrafter"/>
</dbReference>
<dbReference type="FunFam" id="1.25.40.280:FF:000001">
    <property type="entry name" value="programmed cell death 6-interacting protein-like isoform X1"/>
    <property type="match status" value="1"/>
</dbReference>
<comment type="subcellular location">
    <subcellularLocation>
        <location evidence="1">Midbody</location>
        <location evidence="1">Midbody ring</location>
    </subcellularLocation>
</comment>
<dbReference type="PANTHER" id="PTHR23030">
    <property type="entry name" value="PCD6 INTERACTING PROTEIN-RELATED"/>
    <property type="match status" value="1"/>
</dbReference>
<feature type="coiled-coil region" evidence="3">
    <location>
        <begin position="506"/>
        <end position="533"/>
    </location>
</feature>
<dbReference type="Gene3D" id="1.25.40.280">
    <property type="entry name" value="alix/aip1 like domains"/>
    <property type="match status" value="1"/>
</dbReference>
<proteinExistence type="predicted"/>
<protein>
    <recommendedName>
        <fullName evidence="2">Programmed cell death 6-interacting protein</fullName>
    </recommendedName>
</protein>
<accession>A0A3B5AND0</accession>
<feature type="compositionally biased region" description="Low complexity" evidence="4">
    <location>
        <begin position="754"/>
        <end position="768"/>
    </location>
</feature>
<sequence length="829" mass="91832">MATFISVPLKKSSEVDLVKPLAKFVIASYPAAEEQGEYVRAVEELNKLRKNALGRPLDKHESSLEIILRYYDQLCAVEPKFPFSENQLCLTFTWKDAFDKGSLFGGSVKLALASLGYEKTCVLFNVAALASQIAAEQNLDNDEGLKAAAKYYQLASGAFGHIKDTVLSALNREPTMDISPETVGTLSLIMLAQAQEVFFLKATSDKMKDAVIAKLANQAADFYGDAFKQCQYKDNLPKEVLPVLAAKHCIMQANAELHQSVLAKQKKRFGEEIARLQHAAELVKTVASRYDEYVSVKDLSDKINRALAAAKKDNDFIYHDRVPEVKDLEHIGKAALVKATAITPPISQKFTDLFEKMVPMAVQQSMSIYNQRKGETVNRLVGTMREATNLCNGYAALIKMSIKLLITSITLFDDTKTTDNELRTKFNQRWNRTPSGDLYKPLRAEGANFRNILDKAVQADQVVRDRYNAHCDMITLLCKPENELNAAIPSANPTKTLQGSEVVNVLRSQLAQLDEIKKERETLEGEIKAVTFDMSTTFLTALAQDGAINEEQLSLSQLDQLYSAYNQRVQASLRSQEELLGQVQTSHQEFSSLKQSNTEANQREEVLKKLASAHDSYVEISSNLREGTKFYNDLTEILLKFQNKCSDIVFARKTERDELLKELQQSIAREPSAPSFNVPAYQSTPATPGTPAAPAAGPTPAPRTVFPQQPQPPKSQPPARPPPPNFTPQAVATNPTNTPPTGAPSNNPPPVAPPSQAQGPPYPAYQGYPQYFQMPMGYNPYPYGQYNVPYMPYQATPGQGGYPGAPPAGQPYPGYPQQPPQQQPYYPQQ</sequence>
<dbReference type="InterPro" id="IPR038499">
    <property type="entry name" value="BRO1_sf"/>
</dbReference>
<dbReference type="CDD" id="cd09240">
    <property type="entry name" value="BRO1_Alix"/>
    <property type="match status" value="1"/>
</dbReference>
<evidence type="ECO:0000313" key="6">
    <source>
        <dbReference type="Ensembl" id="ENSSPAP00000022375.1"/>
    </source>
</evidence>
<dbReference type="Pfam" id="PF13949">
    <property type="entry name" value="ALIX_LYPXL_bnd"/>
    <property type="match status" value="1"/>
</dbReference>
<dbReference type="InterPro" id="IPR004328">
    <property type="entry name" value="BRO1_dom"/>
</dbReference>